<evidence type="ECO:0000313" key="2">
    <source>
        <dbReference type="Proteomes" id="UP001174909"/>
    </source>
</evidence>
<sequence>MYVSVFVQVRYLQEQCVETKAKRRRRGRDTAWHIHQTV</sequence>
<accession>A0AA35R0Y8</accession>
<dbReference type="AlphaFoldDB" id="A0AA35R0Y8"/>
<name>A0AA35R0Y8_GEOBA</name>
<proteinExistence type="predicted"/>
<protein>
    <submittedName>
        <fullName evidence="1">Uncharacterized protein</fullName>
    </submittedName>
</protein>
<comment type="caution">
    <text evidence="1">The sequence shown here is derived from an EMBL/GenBank/DDBJ whole genome shotgun (WGS) entry which is preliminary data.</text>
</comment>
<gene>
    <name evidence="1" type="ORF">GBAR_LOCUS2822</name>
</gene>
<keyword evidence="2" id="KW-1185">Reference proteome</keyword>
<dbReference type="EMBL" id="CASHTH010000390">
    <property type="protein sequence ID" value="CAI7999973.1"/>
    <property type="molecule type" value="Genomic_DNA"/>
</dbReference>
<organism evidence="1 2">
    <name type="scientific">Geodia barretti</name>
    <name type="common">Barrett's horny sponge</name>
    <dbReference type="NCBI Taxonomy" id="519541"/>
    <lineage>
        <taxon>Eukaryota</taxon>
        <taxon>Metazoa</taxon>
        <taxon>Porifera</taxon>
        <taxon>Demospongiae</taxon>
        <taxon>Heteroscleromorpha</taxon>
        <taxon>Tetractinellida</taxon>
        <taxon>Astrophorina</taxon>
        <taxon>Geodiidae</taxon>
        <taxon>Geodia</taxon>
    </lineage>
</organism>
<evidence type="ECO:0000313" key="1">
    <source>
        <dbReference type="EMBL" id="CAI7999973.1"/>
    </source>
</evidence>
<reference evidence="1" key="1">
    <citation type="submission" date="2023-03" db="EMBL/GenBank/DDBJ databases">
        <authorList>
            <person name="Steffen K."/>
            <person name="Cardenas P."/>
        </authorList>
    </citation>
    <scope>NUCLEOTIDE SEQUENCE</scope>
</reference>
<dbReference type="Proteomes" id="UP001174909">
    <property type="component" value="Unassembled WGS sequence"/>
</dbReference>